<accession>A0ABV8EJQ5</accession>
<comment type="caution">
    <text evidence="2">The sequence shown here is derived from an EMBL/GenBank/DDBJ whole genome shotgun (WGS) entry which is preliminary data.</text>
</comment>
<keyword evidence="1" id="KW-0732">Signal</keyword>
<keyword evidence="3" id="KW-1185">Reference proteome</keyword>
<proteinExistence type="predicted"/>
<feature type="chain" id="PRO_5047499883" description="Secreted protein" evidence="1">
    <location>
        <begin position="29"/>
        <end position="66"/>
    </location>
</feature>
<evidence type="ECO:0000313" key="3">
    <source>
        <dbReference type="Proteomes" id="UP001595766"/>
    </source>
</evidence>
<dbReference type="EMBL" id="JBHSAV010000016">
    <property type="protein sequence ID" value="MFC3975814.1"/>
    <property type="molecule type" value="Genomic_DNA"/>
</dbReference>
<name>A0ABV8EJQ5_9BACT</name>
<feature type="signal peptide" evidence="1">
    <location>
        <begin position="1"/>
        <end position="28"/>
    </location>
</feature>
<organism evidence="2 3">
    <name type="scientific">Belliella kenyensis</name>
    <dbReference type="NCBI Taxonomy" id="1472724"/>
    <lineage>
        <taxon>Bacteria</taxon>
        <taxon>Pseudomonadati</taxon>
        <taxon>Bacteroidota</taxon>
        <taxon>Cytophagia</taxon>
        <taxon>Cytophagales</taxon>
        <taxon>Cyclobacteriaceae</taxon>
        <taxon>Belliella</taxon>
    </lineage>
</organism>
<reference evidence="3" key="1">
    <citation type="journal article" date="2019" name="Int. J. Syst. Evol. Microbiol.">
        <title>The Global Catalogue of Microorganisms (GCM) 10K type strain sequencing project: providing services to taxonomists for standard genome sequencing and annotation.</title>
        <authorList>
            <consortium name="The Broad Institute Genomics Platform"/>
            <consortium name="The Broad Institute Genome Sequencing Center for Infectious Disease"/>
            <person name="Wu L."/>
            <person name="Ma J."/>
        </authorList>
    </citation>
    <scope>NUCLEOTIDE SEQUENCE [LARGE SCALE GENOMIC DNA]</scope>
    <source>
        <strain evidence="3">CECT 8551</strain>
    </source>
</reference>
<evidence type="ECO:0000256" key="1">
    <source>
        <dbReference type="SAM" id="SignalP"/>
    </source>
</evidence>
<sequence>MFSKIKITLVACMLFVAGGMMMSSNSEAQINPDCPNGCLQGSDGCFCFQEYQELSEFDWGDSEAPE</sequence>
<dbReference type="Proteomes" id="UP001595766">
    <property type="component" value="Unassembled WGS sequence"/>
</dbReference>
<dbReference type="RefSeq" id="WP_241296028.1">
    <property type="nucleotide sequence ID" value="NZ_JAKZGR010000011.1"/>
</dbReference>
<evidence type="ECO:0000313" key="2">
    <source>
        <dbReference type="EMBL" id="MFC3975814.1"/>
    </source>
</evidence>
<evidence type="ECO:0008006" key="4">
    <source>
        <dbReference type="Google" id="ProtNLM"/>
    </source>
</evidence>
<protein>
    <recommendedName>
        <fullName evidence="4">Secreted protein</fullName>
    </recommendedName>
</protein>
<gene>
    <name evidence="2" type="ORF">ACFOUP_05470</name>
</gene>